<dbReference type="CDD" id="cd01166">
    <property type="entry name" value="KdgK"/>
    <property type="match status" value="1"/>
</dbReference>
<evidence type="ECO:0000313" key="7">
    <source>
        <dbReference type="Proteomes" id="UP000824263"/>
    </source>
</evidence>
<dbReference type="InterPro" id="IPR002173">
    <property type="entry name" value="Carboh/pur_kinase_PfkB_CS"/>
</dbReference>
<dbReference type="SUPFAM" id="SSF53613">
    <property type="entry name" value="Ribokinase-like"/>
    <property type="match status" value="1"/>
</dbReference>
<dbReference type="EMBL" id="DXGF01000054">
    <property type="protein sequence ID" value="HIW83278.1"/>
    <property type="molecule type" value="Genomic_DNA"/>
</dbReference>
<evidence type="ECO:0000313" key="6">
    <source>
        <dbReference type="EMBL" id="HIW83278.1"/>
    </source>
</evidence>
<sequence>MAITIIGAAIIDILARPVDGKVFEQGSWPVQDMRMDIGGDAANEALVLSGLGKKVYLQTVLGEDMTGRMILKRLRERGVCVSGSCVSRDMVTGINTVLIQEDGERSFLTNPNGSLRKLGMEHIHIPFEEDTEILCLASIFVSPLLTVREMEQIFSAAKSQGITVCADMTKCKNQETAAELAPAFRYVDYLLPNEAEAKLLTRKNSVEEAAKELQKAGVSHVVIKCGKKGCYVAAQRESFWAPAKEQVQCVDTTGAGDSFAGGFLAALSEGRSIRECAEFANQCGAKAVSAVGATAWL</sequence>
<evidence type="ECO:0000256" key="4">
    <source>
        <dbReference type="RuleBase" id="RU003704"/>
    </source>
</evidence>
<evidence type="ECO:0000256" key="3">
    <source>
        <dbReference type="ARBA" id="ARBA00022777"/>
    </source>
</evidence>
<proteinExistence type="inferred from homology"/>
<feature type="domain" description="Carbohydrate kinase PfkB" evidence="5">
    <location>
        <begin position="4"/>
        <end position="295"/>
    </location>
</feature>
<dbReference type="Proteomes" id="UP000824263">
    <property type="component" value="Unassembled WGS sequence"/>
</dbReference>
<dbReference type="PROSITE" id="PS00584">
    <property type="entry name" value="PFKB_KINASES_2"/>
    <property type="match status" value="1"/>
</dbReference>
<evidence type="ECO:0000256" key="2">
    <source>
        <dbReference type="ARBA" id="ARBA00022679"/>
    </source>
</evidence>
<reference evidence="6" key="2">
    <citation type="submission" date="2021-04" db="EMBL/GenBank/DDBJ databases">
        <authorList>
            <person name="Gilroy R."/>
        </authorList>
    </citation>
    <scope>NUCLEOTIDE SEQUENCE</scope>
    <source>
        <strain evidence="6">ChiSxjej1B13-11762</strain>
    </source>
</reference>
<dbReference type="GO" id="GO:0016301">
    <property type="term" value="F:kinase activity"/>
    <property type="evidence" value="ECO:0007669"/>
    <property type="project" value="UniProtKB-KW"/>
</dbReference>
<accession>A0A9D1UDH9</accession>
<dbReference type="PANTHER" id="PTHR10584:SF166">
    <property type="entry name" value="RIBOKINASE"/>
    <property type="match status" value="1"/>
</dbReference>
<dbReference type="InterPro" id="IPR002139">
    <property type="entry name" value="Ribo/fructo_kinase"/>
</dbReference>
<evidence type="ECO:0000256" key="1">
    <source>
        <dbReference type="ARBA" id="ARBA00010688"/>
    </source>
</evidence>
<reference evidence="6" key="1">
    <citation type="journal article" date="2021" name="PeerJ">
        <title>Extensive microbial diversity within the chicken gut microbiome revealed by metagenomics and culture.</title>
        <authorList>
            <person name="Gilroy R."/>
            <person name="Ravi A."/>
            <person name="Getino M."/>
            <person name="Pursley I."/>
            <person name="Horton D.L."/>
            <person name="Alikhan N.F."/>
            <person name="Baker D."/>
            <person name="Gharbi K."/>
            <person name="Hall N."/>
            <person name="Watson M."/>
            <person name="Adriaenssens E.M."/>
            <person name="Foster-Nyarko E."/>
            <person name="Jarju S."/>
            <person name="Secka A."/>
            <person name="Antonio M."/>
            <person name="Oren A."/>
            <person name="Chaudhuri R.R."/>
            <person name="La Ragione R."/>
            <person name="Hildebrand F."/>
            <person name="Pallen M.J."/>
        </authorList>
    </citation>
    <scope>NUCLEOTIDE SEQUENCE</scope>
    <source>
        <strain evidence="6">ChiSxjej1B13-11762</strain>
    </source>
</reference>
<dbReference type="Pfam" id="PF00294">
    <property type="entry name" value="PfkB"/>
    <property type="match status" value="1"/>
</dbReference>
<keyword evidence="2 4" id="KW-0808">Transferase</keyword>
<organism evidence="6 7">
    <name type="scientific">Candidatus Dorea gallistercoris</name>
    <dbReference type="NCBI Taxonomy" id="2838542"/>
    <lineage>
        <taxon>Bacteria</taxon>
        <taxon>Bacillati</taxon>
        <taxon>Bacillota</taxon>
        <taxon>Clostridia</taxon>
        <taxon>Lachnospirales</taxon>
        <taxon>Lachnospiraceae</taxon>
        <taxon>Dorea</taxon>
    </lineage>
</organism>
<dbReference type="GO" id="GO:0006796">
    <property type="term" value="P:phosphate-containing compound metabolic process"/>
    <property type="evidence" value="ECO:0007669"/>
    <property type="project" value="UniProtKB-ARBA"/>
</dbReference>
<name>A0A9D1UDH9_9FIRM</name>
<dbReference type="PANTHER" id="PTHR10584">
    <property type="entry name" value="SUGAR KINASE"/>
    <property type="match status" value="1"/>
</dbReference>
<dbReference type="AlphaFoldDB" id="A0A9D1UDH9"/>
<evidence type="ECO:0000259" key="5">
    <source>
        <dbReference type="Pfam" id="PF00294"/>
    </source>
</evidence>
<keyword evidence="3 4" id="KW-0418">Kinase</keyword>
<dbReference type="PRINTS" id="PR00990">
    <property type="entry name" value="RIBOKINASE"/>
</dbReference>
<dbReference type="InterPro" id="IPR029056">
    <property type="entry name" value="Ribokinase-like"/>
</dbReference>
<comment type="similarity">
    <text evidence="1 4">Belongs to the carbohydrate kinase PfkB family.</text>
</comment>
<protein>
    <submittedName>
        <fullName evidence="6">Sugar kinase</fullName>
    </submittedName>
</protein>
<dbReference type="Gene3D" id="3.40.1190.20">
    <property type="match status" value="1"/>
</dbReference>
<comment type="caution">
    <text evidence="6">The sequence shown here is derived from an EMBL/GenBank/DDBJ whole genome shotgun (WGS) entry which is preliminary data.</text>
</comment>
<dbReference type="InterPro" id="IPR011611">
    <property type="entry name" value="PfkB_dom"/>
</dbReference>
<gene>
    <name evidence="6" type="ORF">H9873_03020</name>
</gene>